<dbReference type="SUPFAM" id="SSF52540">
    <property type="entry name" value="P-loop containing nucleoside triphosphate hydrolases"/>
    <property type="match status" value="1"/>
</dbReference>
<dbReference type="Pfam" id="PF13175">
    <property type="entry name" value="AAA_15"/>
    <property type="match status" value="1"/>
</dbReference>
<organism evidence="3 4">
    <name type="scientific">Streptococcus suis</name>
    <dbReference type="NCBI Taxonomy" id="1307"/>
    <lineage>
        <taxon>Bacteria</taxon>
        <taxon>Bacillati</taxon>
        <taxon>Bacillota</taxon>
        <taxon>Bacilli</taxon>
        <taxon>Lactobacillales</taxon>
        <taxon>Streptococcaceae</taxon>
        <taxon>Streptococcus</taxon>
    </lineage>
</organism>
<name>A0A3R8T3R0_STRSU</name>
<dbReference type="Pfam" id="PF20469">
    <property type="entry name" value="OLD-like_TOPRIM"/>
    <property type="match status" value="1"/>
</dbReference>
<feature type="domain" description="Endonuclease GajA/Old nuclease/RecF-like AAA" evidence="1">
    <location>
        <begin position="1"/>
        <end position="395"/>
    </location>
</feature>
<feature type="domain" description="OLD protein-like TOPRIM" evidence="2">
    <location>
        <begin position="444"/>
        <end position="511"/>
    </location>
</feature>
<keyword evidence="3" id="KW-0540">Nuclease</keyword>
<dbReference type="Gene3D" id="3.40.50.300">
    <property type="entry name" value="P-loop containing nucleotide triphosphate hydrolases"/>
    <property type="match status" value="1"/>
</dbReference>
<dbReference type="PANTHER" id="PTHR43581">
    <property type="entry name" value="ATP/GTP PHOSPHATASE"/>
    <property type="match status" value="1"/>
</dbReference>
<protein>
    <submittedName>
        <fullName evidence="3">ATP-dependent endonuclease</fullName>
    </submittedName>
</protein>
<dbReference type="EMBL" id="RSDG01000026">
    <property type="protein sequence ID" value="RRR49070.1"/>
    <property type="molecule type" value="Genomic_DNA"/>
</dbReference>
<dbReference type="InterPro" id="IPR034139">
    <property type="entry name" value="TOPRIM_OLD"/>
</dbReference>
<dbReference type="InterPro" id="IPR027417">
    <property type="entry name" value="P-loop_NTPase"/>
</dbReference>
<accession>A0A3R8T3R0</accession>
<sequence>MRIDEVKISGYRRFQDSTINLEHGSFAILAGANNSGKTSLIQLLDFIFNNSSRKTVRFNDFSIEMKKLLDQKLEELNIDLNNHEKEFLEFLNFIEKNIKISVKLCISYKKDESIGLFANYLMDLEEEMASFFFEYVFKFDIDKIKNDFTKAEVRSKYELRTIIENSVGSKYYYSDKDFLNRKEIEYNEFKRLFNFEYISADRELDDENLKNKKITTTILSSTDPKKLSLNWEKEFNRLESTMQKTLTESGVKEKFQERTVEALEDLKKNLDDVSKNEIDALRAEFDFNGKTLLNLLKNSLYISYAHQSGDFLFNLTEESQGLGISNLIFISLQINNFARKIEQLGTNTVNFFVIEEPEAHMHIQMQKVLVDYIETIFKDNGNIQGIITTHSTEIVKNVEVKNIKVIRPEKDYMNRIVDLHQFIKKNGDNEFYETFFKLNFADLIFSDAVIFYEGDAERMYFDSLITRKNTQYHSLSKQYISYCQCGGAYAHKYFSLLNELKIKSCVFTDIDYDKDRDSLEEITEDTSTNATLNLLLDDDEKNVGGIYKQQFPISERQNMIEIFTQTSNDGYARTLEDALLFKMISATRKIEHVFEEFDKDSWNSFNQTFKLILPKITPHKEWKMRREEIYNQLNLKKSNRNINYLKENHPVEYDQYEEFKKDCNPMRSIRDLVSVLDKTNFMYSIIMNNKEMEVLPNYIEEGLSWLNQQISIG</sequence>
<evidence type="ECO:0000313" key="3">
    <source>
        <dbReference type="EMBL" id="RRR49070.1"/>
    </source>
</evidence>
<evidence type="ECO:0000313" key="4">
    <source>
        <dbReference type="Proteomes" id="UP000273973"/>
    </source>
</evidence>
<keyword evidence="3" id="KW-0255">Endonuclease</keyword>
<proteinExistence type="predicted"/>
<dbReference type="GO" id="GO:0004519">
    <property type="term" value="F:endonuclease activity"/>
    <property type="evidence" value="ECO:0007669"/>
    <property type="project" value="UniProtKB-KW"/>
</dbReference>
<gene>
    <name evidence="3" type="ORF">EJA00_05130</name>
</gene>
<evidence type="ECO:0000259" key="2">
    <source>
        <dbReference type="Pfam" id="PF20469"/>
    </source>
</evidence>
<reference evidence="3 4" key="1">
    <citation type="submission" date="2018-11" db="EMBL/GenBank/DDBJ databases">
        <authorList>
            <person name="Stevens M.J."/>
            <person name="Cernela N."/>
            <person name="Spoerry Serrano N."/>
            <person name="Schmitt S."/>
            <person name="Schrenzel J."/>
            <person name="Stephan R."/>
        </authorList>
    </citation>
    <scope>NUCLEOTIDE SEQUENCE [LARGE SCALE GENOMIC DNA]</scope>
    <source>
        <strain evidence="3 4">SS1014</strain>
    </source>
</reference>
<dbReference type="InterPro" id="IPR041685">
    <property type="entry name" value="AAA_GajA/Old/RecF-like"/>
</dbReference>
<reference evidence="3 4" key="2">
    <citation type="submission" date="2018-12" db="EMBL/GenBank/DDBJ databases">
        <title>Whole-genome sequences of fifteen clinical Streptococcus suis strains isolated from pigs between 2006 and 2018.</title>
        <authorList>
            <person name="Stevens M.J.A."/>
            <person name="Cernela N."/>
            <person name="Spoerry Serrano N."/>
            <person name="Schmitt S."/>
            <person name="Schrenzel J."/>
            <person name="Stephan R."/>
        </authorList>
    </citation>
    <scope>NUCLEOTIDE SEQUENCE [LARGE SCALE GENOMIC DNA]</scope>
    <source>
        <strain evidence="3 4">SS1014</strain>
    </source>
</reference>
<dbReference type="AlphaFoldDB" id="A0A3R8T3R0"/>
<evidence type="ECO:0000259" key="1">
    <source>
        <dbReference type="Pfam" id="PF13175"/>
    </source>
</evidence>
<comment type="caution">
    <text evidence="3">The sequence shown here is derived from an EMBL/GenBank/DDBJ whole genome shotgun (WGS) entry which is preliminary data.</text>
</comment>
<keyword evidence="3" id="KW-0378">Hydrolase</keyword>
<dbReference type="RefSeq" id="WP_125183752.1">
    <property type="nucleotide sequence ID" value="NZ_RSDG01000026.1"/>
</dbReference>
<dbReference type="Proteomes" id="UP000273973">
    <property type="component" value="Unassembled WGS sequence"/>
</dbReference>
<dbReference type="InterPro" id="IPR051396">
    <property type="entry name" value="Bact_Antivir_Def_Nuclease"/>
</dbReference>
<dbReference type="PANTHER" id="PTHR43581:SF4">
    <property type="entry name" value="ATP_GTP PHOSPHATASE"/>
    <property type="match status" value="1"/>
</dbReference>
<dbReference type="CDD" id="cd01026">
    <property type="entry name" value="TOPRIM_OLD"/>
    <property type="match status" value="1"/>
</dbReference>